<evidence type="ECO:0000256" key="1">
    <source>
        <dbReference type="SAM" id="MobiDB-lite"/>
    </source>
</evidence>
<feature type="compositionally biased region" description="Low complexity" evidence="1">
    <location>
        <begin position="73"/>
        <end position="107"/>
    </location>
</feature>
<feature type="chain" id="PRO_5030938934" evidence="2">
    <location>
        <begin position="31"/>
        <end position="182"/>
    </location>
</feature>
<keyword evidence="2" id="KW-0732">Signal</keyword>
<feature type="signal peptide" evidence="2">
    <location>
        <begin position="1"/>
        <end position="30"/>
    </location>
</feature>
<dbReference type="AlphaFoldDB" id="A0A7Z2ZVA6"/>
<evidence type="ECO:0000313" key="4">
    <source>
        <dbReference type="Proteomes" id="UP000502415"/>
    </source>
</evidence>
<proteinExistence type="predicted"/>
<dbReference type="KEGG" id="mfy:HH212_02750"/>
<keyword evidence="4" id="KW-1185">Reference proteome</keyword>
<protein>
    <submittedName>
        <fullName evidence="3">DUF4124 domain-containing protein</fullName>
    </submittedName>
</protein>
<organism evidence="3 4">
    <name type="scientific">Massilia forsythiae</name>
    <dbReference type="NCBI Taxonomy" id="2728020"/>
    <lineage>
        <taxon>Bacteria</taxon>
        <taxon>Pseudomonadati</taxon>
        <taxon>Pseudomonadota</taxon>
        <taxon>Betaproteobacteria</taxon>
        <taxon>Burkholderiales</taxon>
        <taxon>Oxalobacteraceae</taxon>
        <taxon>Telluria group</taxon>
        <taxon>Massilia</taxon>
    </lineage>
</organism>
<gene>
    <name evidence="3" type="ORF">HH212_02750</name>
</gene>
<dbReference type="InterPro" id="IPR006311">
    <property type="entry name" value="TAT_signal"/>
</dbReference>
<name>A0A7Z2ZVA6_9BURK</name>
<evidence type="ECO:0000313" key="3">
    <source>
        <dbReference type="EMBL" id="QJE03145.1"/>
    </source>
</evidence>
<feature type="region of interest" description="Disordered" evidence="1">
    <location>
        <begin position="73"/>
        <end position="112"/>
    </location>
</feature>
<sequence length="182" mass="19735">MTSSRQFPRPAAALAALALAAALAHPGARADSVVYKCVDKGGRVEFTDINKPGCKALDLPGYVPAPAPVAKAAANPNAAPPVTMRQGAGRPPAANPANFPRVDGAAQRARDDDRREILNEELRAEEKKLADLRRDFNNGEPERQGNEKNYAKYQERVANMRDDVGRAEKNVEALKREIANIR</sequence>
<dbReference type="Proteomes" id="UP000502415">
    <property type="component" value="Chromosome"/>
</dbReference>
<dbReference type="EMBL" id="CP051685">
    <property type="protein sequence ID" value="QJE03145.1"/>
    <property type="molecule type" value="Genomic_DNA"/>
</dbReference>
<feature type="region of interest" description="Disordered" evidence="1">
    <location>
        <begin position="132"/>
        <end position="151"/>
    </location>
</feature>
<accession>A0A7Z2ZVA6</accession>
<dbReference type="PROSITE" id="PS51318">
    <property type="entry name" value="TAT"/>
    <property type="match status" value="1"/>
</dbReference>
<evidence type="ECO:0000256" key="2">
    <source>
        <dbReference type="SAM" id="SignalP"/>
    </source>
</evidence>
<reference evidence="3 4" key="1">
    <citation type="submission" date="2020-04" db="EMBL/GenBank/DDBJ databases">
        <title>Genome sequencing of novel species.</title>
        <authorList>
            <person name="Heo J."/>
            <person name="Kim S.-J."/>
            <person name="Kim J.-S."/>
            <person name="Hong S.-B."/>
            <person name="Kwon S.-W."/>
        </authorList>
    </citation>
    <scope>NUCLEOTIDE SEQUENCE [LARGE SCALE GENOMIC DNA]</scope>
    <source>
        <strain evidence="3 4">GN2-R2</strain>
    </source>
</reference>